<keyword evidence="2" id="KW-0238">DNA-binding</keyword>
<organism evidence="5 6">
    <name type="scientific">Hymenobacter gummosus</name>
    <dbReference type="NCBI Taxonomy" id="1776032"/>
    <lineage>
        <taxon>Bacteria</taxon>
        <taxon>Pseudomonadati</taxon>
        <taxon>Bacteroidota</taxon>
        <taxon>Cytophagia</taxon>
        <taxon>Cytophagales</taxon>
        <taxon>Hymenobacteraceae</taxon>
        <taxon>Hymenobacter</taxon>
    </lineage>
</organism>
<keyword evidence="3" id="KW-0804">Transcription</keyword>
<gene>
    <name evidence="5" type="ORF">EJV47_17895</name>
</gene>
<dbReference type="SUPFAM" id="SSF51215">
    <property type="entry name" value="Regulatory protein AraC"/>
    <property type="match status" value="1"/>
</dbReference>
<dbReference type="EMBL" id="RXOF01000011">
    <property type="protein sequence ID" value="RTQ47794.1"/>
    <property type="molecule type" value="Genomic_DNA"/>
</dbReference>
<evidence type="ECO:0000256" key="3">
    <source>
        <dbReference type="ARBA" id="ARBA00023163"/>
    </source>
</evidence>
<dbReference type="PROSITE" id="PS01124">
    <property type="entry name" value="HTH_ARAC_FAMILY_2"/>
    <property type="match status" value="1"/>
</dbReference>
<reference evidence="5 6" key="1">
    <citation type="submission" date="2018-12" db="EMBL/GenBank/DDBJ databases">
        <title>Hymenobacter gummosus sp. nov., isolated from a spring.</title>
        <authorList>
            <person name="Nie L."/>
        </authorList>
    </citation>
    <scope>NUCLEOTIDE SEQUENCE [LARGE SCALE GENOMIC DNA]</scope>
    <source>
        <strain evidence="5 6">KCTC 52166</strain>
    </source>
</reference>
<keyword evidence="1" id="KW-0805">Transcription regulation</keyword>
<feature type="domain" description="HTH araC/xylS-type" evidence="4">
    <location>
        <begin position="190"/>
        <end position="300"/>
    </location>
</feature>
<dbReference type="InterPro" id="IPR009057">
    <property type="entry name" value="Homeodomain-like_sf"/>
</dbReference>
<name>A0A3S0ILM5_9BACT</name>
<dbReference type="GO" id="GO:0043565">
    <property type="term" value="F:sequence-specific DNA binding"/>
    <property type="evidence" value="ECO:0007669"/>
    <property type="project" value="InterPro"/>
</dbReference>
<dbReference type="OrthoDB" id="629200at2"/>
<dbReference type="PANTHER" id="PTHR43280:SF32">
    <property type="entry name" value="TRANSCRIPTIONAL REGULATORY PROTEIN"/>
    <property type="match status" value="1"/>
</dbReference>
<accession>A0A3S0ILM5</accession>
<dbReference type="PANTHER" id="PTHR43280">
    <property type="entry name" value="ARAC-FAMILY TRANSCRIPTIONAL REGULATOR"/>
    <property type="match status" value="1"/>
</dbReference>
<evidence type="ECO:0000259" key="4">
    <source>
        <dbReference type="PROSITE" id="PS01124"/>
    </source>
</evidence>
<dbReference type="GO" id="GO:0003700">
    <property type="term" value="F:DNA-binding transcription factor activity"/>
    <property type="evidence" value="ECO:0007669"/>
    <property type="project" value="InterPro"/>
</dbReference>
<dbReference type="AlphaFoldDB" id="A0A3S0ILM5"/>
<evidence type="ECO:0000313" key="6">
    <source>
        <dbReference type="Proteomes" id="UP000282184"/>
    </source>
</evidence>
<dbReference type="InterPro" id="IPR037923">
    <property type="entry name" value="HTH-like"/>
</dbReference>
<keyword evidence="6" id="KW-1185">Reference proteome</keyword>
<evidence type="ECO:0000256" key="2">
    <source>
        <dbReference type="ARBA" id="ARBA00023125"/>
    </source>
</evidence>
<dbReference type="Proteomes" id="UP000282184">
    <property type="component" value="Unassembled WGS sequence"/>
</dbReference>
<protein>
    <submittedName>
        <fullName evidence="5">AraC family transcriptional regulator</fullName>
    </submittedName>
</protein>
<dbReference type="Gene3D" id="1.10.10.60">
    <property type="entry name" value="Homeodomain-like"/>
    <property type="match status" value="1"/>
</dbReference>
<evidence type="ECO:0000256" key="1">
    <source>
        <dbReference type="ARBA" id="ARBA00023015"/>
    </source>
</evidence>
<dbReference type="InterPro" id="IPR018060">
    <property type="entry name" value="HTH_AraC"/>
</dbReference>
<dbReference type="SMART" id="SM00342">
    <property type="entry name" value="HTH_ARAC"/>
    <property type="match status" value="1"/>
</dbReference>
<dbReference type="Pfam" id="PF12833">
    <property type="entry name" value="HTH_18"/>
    <property type="match status" value="1"/>
</dbReference>
<evidence type="ECO:0000313" key="5">
    <source>
        <dbReference type="EMBL" id="RTQ47794.1"/>
    </source>
</evidence>
<dbReference type="RefSeq" id="WP_126694552.1">
    <property type="nucleotide sequence ID" value="NZ_RXOF01000011.1"/>
</dbReference>
<sequence>MNGPLTLEEFYQQKTNWLPDNLRQDIGHFNVLRLDDFVGPNASHLSYSRKDFYKIVVTSGRSNYHFADKTVEIRGHALLFMNPLIPYHWEPLDDEQTGYFCIFTETFLQRHQAGPALDLPLFRPGGQPSYSLTEAQRDEAVRVFQKMQAEISSDYAYKYDLLRNYVFELIHSAQKLQPTTALYYNTTAATRIASLFAELLERQFPIETPGQQLRLRTAQAFAAQLAVHVNHLNRALKEVTGKTTTQLIAERLVQEARALLRHTSWNVAEIGYALGFEEPAHFSTFFRKHTGQAPSAQRSPVAAV</sequence>
<comment type="caution">
    <text evidence="5">The sequence shown here is derived from an EMBL/GenBank/DDBJ whole genome shotgun (WGS) entry which is preliminary data.</text>
</comment>
<dbReference type="SUPFAM" id="SSF46689">
    <property type="entry name" value="Homeodomain-like"/>
    <property type="match status" value="1"/>
</dbReference>
<proteinExistence type="predicted"/>